<dbReference type="EMBL" id="CP061539">
    <property type="protein sequence ID" value="QNV38082.1"/>
    <property type="molecule type" value="Genomic_DNA"/>
</dbReference>
<reference evidence="2 3" key="1">
    <citation type="submission" date="2020-09" db="EMBL/GenBank/DDBJ databases">
        <title>Investigation of environmental microbes.</title>
        <authorList>
            <person name="Ou Y."/>
            <person name="Kang Q."/>
        </authorList>
    </citation>
    <scope>NUCLEOTIDE SEQUENCE [LARGE SCALE GENOMIC DNA]</scope>
    <source>
        <strain evidence="2 3">KJZ-14</strain>
    </source>
</reference>
<dbReference type="AlphaFoldDB" id="A0A7H2BEI6"/>
<proteinExistence type="predicted"/>
<name>A0A7H2BEI6_9MICC</name>
<dbReference type="KEGG" id="rter:IDM49_01975"/>
<keyword evidence="1" id="KW-1133">Transmembrane helix</keyword>
<accession>A0A7H2BEI6</accession>
<feature type="transmembrane region" description="Helical" evidence="1">
    <location>
        <begin position="85"/>
        <end position="104"/>
    </location>
</feature>
<evidence type="ECO:0000313" key="3">
    <source>
        <dbReference type="Proteomes" id="UP000516404"/>
    </source>
</evidence>
<evidence type="ECO:0000256" key="1">
    <source>
        <dbReference type="SAM" id="Phobius"/>
    </source>
</evidence>
<dbReference type="GeneID" id="96622992"/>
<keyword evidence="1" id="KW-0472">Membrane</keyword>
<evidence type="ECO:0000313" key="2">
    <source>
        <dbReference type="EMBL" id="QNV38082.1"/>
    </source>
</evidence>
<feature type="transmembrane region" description="Helical" evidence="1">
    <location>
        <begin position="128"/>
        <end position="153"/>
    </location>
</feature>
<organism evidence="2 3">
    <name type="scientific">Rothia terrae</name>
    <dbReference type="NCBI Taxonomy" id="396015"/>
    <lineage>
        <taxon>Bacteria</taxon>
        <taxon>Bacillati</taxon>
        <taxon>Actinomycetota</taxon>
        <taxon>Actinomycetes</taxon>
        <taxon>Micrococcales</taxon>
        <taxon>Micrococcaceae</taxon>
        <taxon>Rothia</taxon>
    </lineage>
</organism>
<protein>
    <submittedName>
        <fullName evidence="2">Uncharacterized protein</fullName>
    </submittedName>
</protein>
<keyword evidence="3" id="KW-1185">Reference proteome</keyword>
<dbReference type="RefSeq" id="WP_190724842.1">
    <property type="nucleotide sequence ID" value="NZ_CP061539.1"/>
</dbReference>
<sequence>MSSDKDANANPRPATKYGLRYEDLSDEDREFFRPFWQEPEPHPNFVVHDENLVRARVRMATGLSFTLVLVGILLTLALAASQLPLLAGASVVVAGLGLFGLVAVRRRLFAWLRVPGSSPPTRNKKARWFWLPHTIVIISVLCMVASFAVVPQFVTHLDELHQRAWSIFFAEFGFFGLLVAALMYGLIALAAYSKHDDDERIMRPTDYAEQMLEKDLRKRSGDDFYDSDWITGKRR</sequence>
<feature type="transmembrane region" description="Helical" evidence="1">
    <location>
        <begin position="60"/>
        <end position="79"/>
    </location>
</feature>
<dbReference type="Proteomes" id="UP000516404">
    <property type="component" value="Chromosome"/>
</dbReference>
<gene>
    <name evidence="2" type="ORF">IDM49_01975</name>
</gene>
<keyword evidence="1" id="KW-0812">Transmembrane</keyword>
<feature type="transmembrane region" description="Helical" evidence="1">
    <location>
        <begin position="165"/>
        <end position="192"/>
    </location>
</feature>